<dbReference type="PANTHER" id="PTHR42718">
    <property type="entry name" value="MAJOR FACILITATOR SUPERFAMILY MULTIDRUG TRANSPORTER MFSC"/>
    <property type="match status" value="1"/>
</dbReference>
<dbReference type="InterPro" id="IPR011701">
    <property type="entry name" value="MFS"/>
</dbReference>
<organism evidence="11 12">
    <name type="scientific">Actinacidiphila reveromycinica</name>
    <dbReference type="NCBI Taxonomy" id="659352"/>
    <lineage>
        <taxon>Bacteria</taxon>
        <taxon>Bacillati</taxon>
        <taxon>Actinomycetota</taxon>
        <taxon>Actinomycetes</taxon>
        <taxon>Kitasatosporales</taxon>
        <taxon>Streptomycetaceae</taxon>
        <taxon>Actinacidiphila</taxon>
    </lineage>
</organism>
<evidence type="ECO:0000256" key="5">
    <source>
        <dbReference type="ARBA" id="ARBA00022989"/>
    </source>
</evidence>
<keyword evidence="6 9" id="KW-0472">Membrane</keyword>
<dbReference type="GO" id="GO:0046677">
    <property type="term" value="P:response to antibiotic"/>
    <property type="evidence" value="ECO:0007669"/>
    <property type="project" value="UniProtKB-KW"/>
</dbReference>
<evidence type="ECO:0000256" key="6">
    <source>
        <dbReference type="ARBA" id="ARBA00023136"/>
    </source>
</evidence>
<keyword evidence="5 9" id="KW-1133">Transmembrane helix</keyword>
<dbReference type="PRINTS" id="PR01036">
    <property type="entry name" value="TCRTETB"/>
</dbReference>
<dbReference type="GO" id="GO:0022857">
    <property type="term" value="F:transmembrane transporter activity"/>
    <property type="evidence" value="ECO:0007669"/>
    <property type="project" value="InterPro"/>
</dbReference>
<feature type="transmembrane region" description="Helical" evidence="9">
    <location>
        <begin position="25"/>
        <end position="46"/>
    </location>
</feature>
<dbReference type="InterPro" id="IPR020846">
    <property type="entry name" value="MFS_dom"/>
</dbReference>
<feature type="transmembrane region" description="Helical" evidence="9">
    <location>
        <begin position="450"/>
        <end position="468"/>
    </location>
</feature>
<evidence type="ECO:0000256" key="4">
    <source>
        <dbReference type="ARBA" id="ARBA00022692"/>
    </source>
</evidence>
<reference evidence="11 12" key="1">
    <citation type="journal article" date="2010" name="J. Bacteriol.">
        <title>Biochemical characterization of a novel indole prenyltransferase from Streptomyces sp. SN-593.</title>
        <authorList>
            <person name="Takahashi S."/>
            <person name="Takagi H."/>
            <person name="Toyoda A."/>
            <person name="Uramoto M."/>
            <person name="Nogawa T."/>
            <person name="Ueki M."/>
            <person name="Sakaki Y."/>
            <person name="Osada H."/>
        </authorList>
    </citation>
    <scope>NUCLEOTIDE SEQUENCE [LARGE SCALE GENOMIC DNA]</scope>
    <source>
        <strain evidence="11 12">SN-593</strain>
    </source>
</reference>
<keyword evidence="2" id="KW-0813">Transport</keyword>
<dbReference type="PROSITE" id="PS50850">
    <property type="entry name" value="MFS"/>
    <property type="match status" value="1"/>
</dbReference>
<evidence type="ECO:0000256" key="2">
    <source>
        <dbReference type="ARBA" id="ARBA00022448"/>
    </source>
</evidence>
<evidence type="ECO:0000256" key="9">
    <source>
        <dbReference type="SAM" id="Phobius"/>
    </source>
</evidence>
<feature type="transmembrane region" description="Helical" evidence="9">
    <location>
        <begin position="371"/>
        <end position="397"/>
    </location>
</feature>
<dbReference type="InterPro" id="IPR036259">
    <property type="entry name" value="MFS_trans_sf"/>
</dbReference>
<comment type="subcellular location">
    <subcellularLocation>
        <location evidence="1">Cell membrane</location>
        <topology evidence="1">Multi-pass membrane protein</topology>
    </subcellularLocation>
</comment>
<dbReference type="GO" id="GO:0005886">
    <property type="term" value="C:plasma membrane"/>
    <property type="evidence" value="ECO:0007669"/>
    <property type="project" value="UniProtKB-SubCell"/>
</dbReference>
<evidence type="ECO:0000313" key="12">
    <source>
        <dbReference type="Proteomes" id="UP000595703"/>
    </source>
</evidence>
<dbReference type="Pfam" id="PF07690">
    <property type="entry name" value="MFS_1"/>
    <property type="match status" value="1"/>
</dbReference>
<feature type="transmembrane region" description="Helical" evidence="9">
    <location>
        <begin position="182"/>
        <end position="202"/>
    </location>
</feature>
<reference evidence="11 12" key="3">
    <citation type="journal article" date="2011" name="Nat. Chem. Biol.">
        <title>Reveromycin A biosynthesis uses RevG and RevJ for stereospecific spiroacetal formation.</title>
        <authorList>
            <person name="Takahashi S."/>
            <person name="Toyoda A."/>
            <person name="Sekiyama Y."/>
            <person name="Takagi H."/>
            <person name="Nogawa T."/>
            <person name="Uramoto M."/>
            <person name="Suzuki R."/>
            <person name="Koshino H."/>
            <person name="Kumano T."/>
            <person name="Panthee S."/>
            <person name="Dairi T."/>
            <person name="Ishikawa J."/>
            <person name="Ikeda H."/>
            <person name="Sakaki Y."/>
            <person name="Osada H."/>
        </authorList>
    </citation>
    <scope>NUCLEOTIDE SEQUENCE [LARGE SCALE GENOMIC DNA]</scope>
    <source>
        <strain evidence="11 12">SN-593</strain>
    </source>
</reference>
<feature type="transmembrane region" description="Helical" evidence="9">
    <location>
        <begin position="314"/>
        <end position="334"/>
    </location>
</feature>
<feature type="transmembrane region" description="Helical" evidence="9">
    <location>
        <begin position="94"/>
        <end position="120"/>
    </location>
</feature>
<dbReference type="RefSeq" id="WP_202236205.1">
    <property type="nucleotide sequence ID" value="NZ_AP018365.1"/>
</dbReference>
<dbReference type="KEGG" id="arev:RVR_7076"/>
<dbReference type="InterPro" id="IPR004638">
    <property type="entry name" value="EmrB-like"/>
</dbReference>
<dbReference type="Gene3D" id="1.20.1720.10">
    <property type="entry name" value="Multidrug resistance protein D"/>
    <property type="match status" value="1"/>
</dbReference>
<name>A0A7U3UWG4_9ACTN</name>
<feature type="transmembrane region" description="Helical" evidence="9">
    <location>
        <begin position="126"/>
        <end position="144"/>
    </location>
</feature>
<reference evidence="11 12" key="4">
    <citation type="journal article" date="2020" name="Sci. Rep.">
        <title>beta-carboline chemical signals induce reveromycin production through a LuxR family regulator in Streptomyces sp. SN-593.</title>
        <authorList>
            <person name="Panthee S."/>
            <person name="Kito N."/>
            <person name="Hayashi T."/>
            <person name="Shimizu T."/>
            <person name="Ishikawa J."/>
            <person name="Hamamoto H."/>
            <person name="Osada H."/>
            <person name="Takahashi S."/>
        </authorList>
    </citation>
    <scope>NUCLEOTIDE SEQUENCE [LARGE SCALE GENOMIC DNA]</scope>
    <source>
        <strain evidence="11 12">SN-593</strain>
    </source>
</reference>
<evidence type="ECO:0000259" key="10">
    <source>
        <dbReference type="PROSITE" id="PS50850"/>
    </source>
</evidence>
<proteinExistence type="predicted"/>
<feature type="domain" description="Major facilitator superfamily (MFS) profile" evidence="10">
    <location>
        <begin position="28"/>
        <end position="473"/>
    </location>
</feature>
<dbReference type="AlphaFoldDB" id="A0A7U3UWG4"/>
<feature type="transmembrane region" description="Helical" evidence="9">
    <location>
        <begin position="151"/>
        <end position="170"/>
    </location>
</feature>
<feature type="transmembrane region" description="Helical" evidence="9">
    <location>
        <begin position="346"/>
        <end position="365"/>
    </location>
</feature>
<dbReference type="Proteomes" id="UP000595703">
    <property type="component" value="Chromosome"/>
</dbReference>
<feature type="transmembrane region" description="Helical" evidence="9">
    <location>
        <begin position="214"/>
        <end position="232"/>
    </location>
</feature>
<dbReference type="CDD" id="cd17321">
    <property type="entry name" value="MFS_MMR_MDR_like"/>
    <property type="match status" value="1"/>
</dbReference>
<keyword evidence="7" id="KW-0046">Antibiotic resistance</keyword>
<evidence type="ECO:0000313" key="11">
    <source>
        <dbReference type="EMBL" id="BBB00143.1"/>
    </source>
</evidence>
<feature type="transmembrane region" description="Helical" evidence="9">
    <location>
        <begin position="418"/>
        <end position="438"/>
    </location>
</feature>
<keyword evidence="12" id="KW-1185">Reference proteome</keyword>
<dbReference type="NCBIfam" id="TIGR00711">
    <property type="entry name" value="efflux_EmrB"/>
    <property type="match status" value="1"/>
</dbReference>
<feature type="transmembrane region" description="Helical" evidence="9">
    <location>
        <begin position="281"/>
        <end position="302"/>
    </location>
</feature>
<dbReference type="EMBL" id="AP018365">
    <property type="protein sequence ID" value="BBB00143.1"/>
    <property type="molecule type" value="Genomic_DNA"/>
</dbReference>
<gene>
    <name evidence="11" type="ORF">RVR_7076</name>
</gene>
<protein>
    <submittedName>
        <fullName evidence="11">Putative transmembrane efflux protein</fullName>
    </submittedName>
</protein>
<keyword evidence="4 9" id="KW-0812">Transmembrane</keyword>
<evidence type="ECO:0000256" key="1">
    <source>
        <dbReference type="ARBA" id="ARBA00004651"/>
    </source>
</evidence>
<feature type="transmembrane region" description="Helical" evidence="9">
    <location>
        <begin position="244"/>
        <end position="261"/>
    </location>
</feature>
<evidence type="ECO:0000256" key="8">
    <source>
        <dbReference type="SAM" id="MobiDB-lite"/>
    </source>
</evidence>
<reference evidence="11 12" key="2">
    <citation type="journal article" date="2011" name="J. Antibiot.">
        <title>Furaquinocins I and J: novel polyketide isoprenoid hybrid compounds from Streptomyces reveromyceticus SN-593.</title>
        <authorList>
            <person name="Panthee S."/>
            <person name="Takahashi S."/>
            <person name="Takagi H."/>
            <person name="Nogawa T."/>
            <person name="Oowada E."/>
            <person name="Uramoto M."/>
            <person name="Osada H."/>
        </authorList>
    </citation>
    <scope>NUCLEOTIDE SEQUENCE [LARGE SCALE GENOMIC DNA]</scope>
    <source>
        <strain evidence="11 12">SN-593</strain>
    </source>
</reference>
<evidence type="ECO:0000256" key="3">
    <source>
        <dbReference type="ARBA" id="ARBA00022475"/>
    </source>
</evidence>
<feature type="transmembrane region" description="Helical" evidence="9">
    <location>
        <begin position="66"/>
        <end position="85"/>
    </location>
</feature>
<accession>A0A7U3UWG4</accession>
<dbReference type="PANTHER" id="PTHR42718:SF42">
    <property type="entry name" value="EXPORT PROTEIN"/>
    <property type="match status" value="1"/>
</dbReference>
<keyword evidence="3" id="KW-1003">Cell membrane</keyword>
<dbReference type="SUPFAM" id="SSF103473">
    <property type="entry name" value="MFS general substrate transporter"/>
    <property type="match status" value="1"/>
</dbReference>
<evidence type="ECO:0000256" key="7">
    <source>
        <dbReference type="ARBA" id="ARBA00023251"/>
    </source>
</evidence>
<feature type="region of interest" description="Disordered" evidence="8">
    <location>
        <begin position="479"/>
        <end position="503"/>
    </location>
</feature>
<sequence>MSTINEEGVALPSAEPGAGGRAMPLWLTIAACSVPMFMVALDNLVVSTALRTLAVKLDASSTDLQWFVNAYVLSFACLLLTGAALGDRFGRRKIFLGGIVIFTLASIGCGMADTAGQLIFWRVVEGFGGAAVMPLSMTLLGAAVPARRRSLALGLWSAFSGLAIAMGPVVGGAVVDGLAWQWIFWINVPVCAVAIPLVIFVLGESKVPDTHLDLLGMVLATAGLVAVVWGIVNGQQDGWSSGRILGAFVGGAVLLLAFLVWQRRAAHPLLPLKLYRARAFVLTNLVSASMYFGVFGSIFMLSQYLQIAPHRTPLHAGLLTLAWTLMPMVIAPVAGLLTDRVGGGRLMALGLFLQAIGLAWINLAASADTPYSHLVGGMVIGGAGMGFVFAPTASVVLASAGPRHQGQASGANTTVREIGGALGVAVLSTVFARNGSYLGGQQFVDGLHPATWVGVCVVVAGGICALFIPRDVSPPAELAEEADGAAREGAKTAGLRSVASASD</sequence>
<dbReference type="Gene3D" id="1.20.1250.20">
    <property type="entry name" value="MFS general substrate transporter like domains"/>
    <property type="match status" value="1"/>
</dbReference>